<dbReference type="CDD" id="cd00096">
    <property type="entry name" value="Ig"/>
    <property type="match status" value="1"/>
</dbReference>
<dbReference type="InterPro" id="IPR013783">
    <property type="entry name" value="Ig-like_fold"/>
</dbReference>
<dbReference type="PROSITE" id="PS50835">
    <property type="entry name" value="IG_LIKE"/>
    <property type="match status" value="1"/>
</dbReference>
<dbReference type="SUPFAM" id="SSF48726">
    <property type="entry name" value="Immunoglobulin"/>
    <property type="match status" value="1"/>
</dbReference>
<evidence type="ECO:0000313" key="3">
    <source>
        <dbReference type="EMBL" id="GBP68636.1"/>
    </source>
</evidence>
<comment type="caution">
    <text evidence="3">The sequence shown here is derived from an EMBL/GenBank/DDBJ whole genome shotgun (WGS) entry which is preliminary data.</text>
</comment>
<feature type="region of interest" description="Disordered" evidence="1">
    <location>
        <begin position="1"/>
        <end position="28"/>
    </location>
</feature>
<name>A0A4C1XYF2_EUMVA</name>
<dbReference type="InterPro" id="IPR036179">
    <property type="entry name" value="Ig-like_dom_sf"/>
</dbReference>
<gene>
    <name evidence="3" type="ORF">EVAR_43967_1</name>
</gene>
<sequence>MATPRARDSREPAGRKPQASGGITHNSEAVLAGATRGRRWARGPRRARQPSCSRSTSHILVFKRNTQFLANVYWELNFPSGRIRRLDSAEEVLTINSATTEDNGVYTCRIEGYPELHKACVFKATLNLIQNLV</sequence>
<protein>
    <recommendedName>
        <fullName evidence="2">Ig-like domain-containing protein</fullName>
    </recommendedName>
</protein>
<reference evidence="3 4" key="1">
    <citation type="journal article" date="2019" name="Commun. Biol.">
        <title>The bagworm genome reveals a unique fibroin gene that provides high tensile strength.</title>
        <authorList>
            <person name="Kono N."/>
            <person name="Nakamura H."/>
            <person name="Ohtoshi R."/>
            <person name="Tomita M."/>
            <person name="Numata K."/>
            <person name="Arakawa K."/>
        </authorList>
    </citation>
    <scope>NUCLEOTIDE SEQUENCE [LARGE SCALE GENOMIC DNA]</scope>
</reference>
<accession>A0A4C1XYF2</accession>
<dbReference type="InterPro" id="IPR007110">
    <property type="entry name" value="Ig-like_dom"/>
</dbReference>
<dbReference type="AlphaFoldDB" id="A0A4C1XYF2"/>
<dbReference type="Proteomes" id="UP000299102">
    <property type="component" value="Unassembled WGS sequence"/>
</dbReference>
<organism evidence="3 4">
    <name type="scientific">Eumeta variegata</name>
    <name type="common">Bagworm moth</name>
    <name type="synonym">Eumeta japonica</name>
    <dbReference type="NCBI Taxonomy" id="151549"/>
    <lineage>
        <taxon>Eukaryota</taxon>
        <taxon>Metazoa</taxon>
        <taxon>Ecdysozoa</taxon>
        <taxon>Arthropoda</taxon>
        <taxon>Hexapoda</taxon>
        <taxon>Insecta</taxon>
        <taxon>Pterygota</taxon>
        <taxon>Neoptera</taxon>
        <taxon>Endopterygota</taxon>
        <taxon>Lepidoptera</taxon>
        <taxon>Glossata</taxon>
        <taxon>Ditrysia</taxon>
        <taxon>Tineoidea</taxon>
        <taxon>Psychidae</taxon>
        <taxon>Oiketicinae</taxon>
        <taxon>Eumeta</taxon>
    </lineage>
</organism>
<evidence type="ECO:0000313" key="4">
    <source>
        <dbReference type="Proteomes" id="UP000299102"/>
    </source>
</evidence>
<keyword evidence="4" id="KW-1185">Reference proteome</keyword>
<evidence type="ECO:0000256" key="1">
    <source>
        <dbReference type="SAM" id="MobiDB-lite"/>
    </source>
</evidence>
<dbReference type="Gene3D" id="2.60.40.10">
    <property type="entry name" value="Immunoglobulins"/>
    <property type="match status" value="1"/>
</dbReference>
<feature type="compositionally biased region" description="Basic and acidic residues" evidence="1">
    <location>
        <begin position="1"/>
        <end position="14"/>
    </location>
</feature>
<feature type="domain" description="Ig-like" evidence="2">
    <location>
        <begin position="17"/>
        <end position="111"/>
    </location>
</feature>
<evidence type="ECO:0000259" key="2">
    <source>
        <dbReference type="PROSITE" id="PS50835"/>
    </source>
</evidence>
<dbReference type="OrthoDB" id="438268at2759"/>
<dbReference type="EMBL" id="BGZK01001018">
    <property type="protein sequence ID" value="GBP68636.1"/>
    <property type="molecule type" value="Genomic_DNA"/>
</dbReference>
<proteinExistence type="predicted"/>